<keyword evidence="7" id="KW-0238">DNA-binding</keyword>
<evidence type="ECO:0000256" key="3">
    <source>
        <dbReference type="ARBA" id="ARBA00022679"/>
    </source>
</evidence>
<evidence type="ECO:0000256" key="8">
    <source>
        <dbReference type="ARBA" id="ARBA00049244"/>
    </source>
</evidence>
<keyword evidence="5" id="KW-0235">DNA replication</keyword>
<dbReference type="GO" id="GO:0000166">
    <property type="term" value="F:nucleotide binding"/>
    <property type="evidence" value="ECO:0007669"/>
    <property type="project" value="InterPro"/>
</dbReference>
<protein>
    <recommendedName>
        <fullName evidence="2">DNA-directed DNA polymerase</fullName>
        <ecNumber evidence="2">2.7.7.7</ecNumber>
    </recommendedName>
</protein>
<evidence type="ECO:0000256" key="5">
    <source>
        <dbReference type="ARBA" id="ARBA00022705"/>
    </source>
</evidence>
<accession>A0A7T7FQX2</accession>
<feature type="region of interest" description="Disordered" evidence="9">
    <location>
        <begin position="159"/>
        <end position="186"/>
    </location>
</feature>
<dbReference type="GO" id="GO:0003887">
    <property type="term" value="F:DNA-directed DNA polymerase activity"/>
    <property type="evidence" value="ECO:0007669"/>
    <property type="project" value="UniProtKB-KW"/>
</dbReference>
<dbReference type="GO" id="GO:0003677">
    <property type="term" value="F:DNA binding"/>
    <property type="evidence" value="ECO:0007669"/>
    <property type="project" value="UniProtKB-KW"/>
</dbReference>
<dbReference type="GO" id="GO:0006260">
    <property type="term" value="P:DNA replication"/>
    <property type="evidence" value="ECO:0007669"/>
    <property type="project" value="UniProtKB-KW"/>
</dbReference>
<evidence type="ECO:0000256" key="2">
    <source>
        <dbReference type="ARBA" id="ARBA00012417"/>
    </source>
</evidence>
<evidence type="ECO:0000313" key="11">
    <source>
        <dbReference type="EMBL" id="QQL94243.1"/>
    </source>
</evidence>
<organism evidence="11">
    <name type="scientific">Macrobrachium rosenbergii bidensovirus</name>
    <dbReference type="NCBI Taxonomy" id="2800469"/>
    <lineage>
        <taxon>Viruses</taxon>
        <taxon>Monodnaviria</taxon>
        <taxon>Shotokuvirae</taxon>
        <taxon>Cossaviricota</taxon>
        <taxon>Mouviricetes</taxon>
        <taxon>Polivirales</taxon>
        <taxon>Bidnaviridae</taxon>
        <taxon>Bidensovirus</taxon>
    </lineage>
</organism>
<evidence type="ECO:0000256" key="4">
    <source>
        <dbReference type="ARBA" id="ARBA00022695"/>
    </source>
</evidence>
<name>A0A7T7FQX2_9VIRU</name>
<comment type="similarity">
    <text evidence="1">Belongs to the DNA polymerase type-B family.</text>
</comment>
<dbReference type="Pfam" id="PF03175">
    <property type="entry name" value="DNA_pol_B_2"/>
    <property type="match status" value="1"/>
</dbReference>
<sequence length="1111" mass="131470">MDLAFNDHVGQRWRSELGLPTSFKFKFRSDDFPSFKQWLFDKFHENHCLAIAVKYFGKFANLDNEIFVNCCQEKIVFITNENDLKMYLYILELEDITDHFSEHKYPQMLSGCTLIEQVGFYMSISKYNPDGAVNISNLFPNSIEDYVRLREEYRKWLEHQEENEEEDNRQEEEDQEDEREEEEPEELFMFGKTLREAIALSATSRKKKEVIMNSRAYNELYDRRNIKSLCDELEIDVVIYNLHGVELYRYTCANPIRPMFTIKIVKLHKDFEYYAAPKYSSRFFSCDKSNKRKRDIIDCKLCRKRHRRGLCLLVKQFVNRPCRVDLKTRWQECCIYYDFESVIQDERHIPIMCTIIFVRQSDAHSTPIFHFEVVEYDDTCKDEKEFVLRVVYMMIKMTKCLAKHIKKIHVIGHNASKYDLTFMYPILIGRLKSDNPIVRSETDYKNLYFDNVYLIGSLTAPVYVSATSNDLGLTLTFADSIKHLPSSLANIFKLVDPEEYKLCNKWYKDYIKTKYPYLILDSVESFFDVRENNQWIEYDQMVEKDDKYTIEEYNQFKAFAEKCIEERVFNRMSFINILRAYNMFDVIMLFESFHKFRVDSYDDLGIDPLEFVGAPGLAANIAFSQPEFDNVYTINDSRVFEDIHGSIRGGISSCSKRYAEATDDTKLFMIDKNSMYSYAMTQKLPMRFKATIENVETEVVETMVNSEPDDEYWFWMVDIECPKDNPVLYDLPLFPEKISLDGTRNYKLCCTLLDKKKYLVSSFLLAFAYQFGYKVTHVHYVHVFSGGHPLKRYVETNIQKRIIAKRNGDELKVTLYKLLNNSVYGKTIENVLKHKRVTFTQYTRDDINDPVHPYNNNLGSCENFNIFPKYVTNDDYQLNETDTEEEGVLSTEKCLTVYEMNKPIQIGHSILDYSKYDLYKCLMLFKKHLECNLLYTDTDSLLLEVHNCRGRHIHDIVKEIPELNALMDWEGTKDITLWGDEFKRDSQPIEYVGLKSKLYYIRTENPNIHKQAMKGVPRKHKIADRDNEETINIEHFKDTLFHNATYNTISQQWTRHYGYVETSDIEKKALDHYDNKRYTLTDGIHTLPYGHPDIEEEEYFAHGYAVSSDSE</sequence>
<feature type="domain" description="DNA-directed DNA polymerase family B mitochondria/virus" evidence="10">
    <location>
        <begin position="407"/>
        <end position="920"/>
    </location>
</feature>
<evidence type="ECO:0000256" key="6">
    <source>
        <dbReference type="ARBA" id="ARBA00022932"/>
    </source>
</evidence>
<feature type="compositionally biased region" description="Acidic residues" evidence="9">
    <location>
        <begin position="161"/>
        <end position="186"/>
    </location>
</feature>
<evidence type="ECO:0000259" key="10">
    <source>
        <dbReference type="Pfam" id="PF03175"/>
    </source>
</evidence>
<evidence type="ECO:0000256" key="1">
    <source>
        <dbReference type="ARBA" id="ARBA00005755"/>
    </source>
</evidence>
<evidence type="ECO:0000256" key="7">
    <source>
        <dbReference type="ARBA" id="ARBA00023125"/>
    </source>
</evidence>
<reference evidence="11" key="1">
    <citation type="submission" date="2019-11" db="EMBL/GenBank/DDBJ databases">
        <authorList>
            <person name="Kayansamruaj P."/>
        </authorList>
    </citation>
    <scope>NUCLEOTIDE SEQUENCE</scope>
    <source>
        <strain evidence="11">Mr/TH/01/2019</strain>
    </source>
</reference>
<dbReference type="SUPFAM" id="SSF56672">
    <property type="entry name" value="DNA/RNA polymerases"/>
    <property type="match status" value="1"/>
</dbReference>
<comment type="catalytic activity">
    <reaction evidence="8">
        <text>DNA(n) + a 2'-deoxyribonucleoside 5'-triphosphate = DNA(n+1) + diphosphate</text>
        <dbReference type="Rhea" id="RHEA:22508"/>
        <dbReference type="Rhea" id="RHEA-COMP:17339"/>
        <dbReference type="Rhea" id="RHEA-COMP:17340"/>
        <dbReference type="ChEBI" id="CHEBI:33019"/>
        <dbReference type="ChEBI" id="CHEBI:61560"/>
        <dbReference type="ChEBI" id="CHEBI:173112"/>
        <dbReference type="EC" id="2.7.7.7"/>
    </reaction>
</comment>
<proteinExistence type="inferred from homology"/>
<dbReference type="EMBL" id="MN714903">
    <property type="protein sequence ID" value="QQL94243.1"/>
    <property type="molecule type" value="Genomic_DNA"/>
</dbReference>
<dbReference type="InterPro" id="IPR004868">
    <property type="entry name" value="DNA-dir_DNA_pol_B_mt/vir"/>
</dbReference>
<keyword evidence="4" id="KW-0548">Nucleotidyltransferase</keyword>
<evidence type="ECO:0000256" key="9">
    <source>
        <dbReference type="SAM" id="MobiDB-lite"/>
    </source>
</evidence>
<keyword evidence="3" id="KW-0808">Transferase</keyword>
<dbReference type="InterPro" id="IPR023211">
    <property type="entry name" value="DNA_pol_palm_dom_sf"/>
</dbReference>
<dbReference type="InterPro" id="IPR043502">
    <property type="entry name" value="DNA/RNA_pol_sf"/>
</dbReference>
<dbReference type="EC" id="2.7.7.7" evidence="2"/>
<keyword evidence="6" id="KW-0239">DNA-directed DNA polymerase</keyword>
<dbReference type="Gene3D" id="3.90.1600.10">
    <property type="entry name" value="Palm domain of DNA polymerase"/>
    <property type="match status" value="1"/>
</dbReference>